<dbReference type="Pfam" id="PF14301">
    <property type="entry name" value="DUF4376"/>
    <property type="match status" value="1"/>
</dbReference>
<sequence length="174" mass="19445">MPWILLKDGKEITRSNVWNPHRFNRLTGISFQSIEPATDWSWNHDGHTLAWEAPAPTTLTLDDAKEHKREEIRAARWKAEAQPVNHNGIEWHGGRDSAALLHDAYQLADVQGEPATIFTDTSNTPHLLELAEALQVVIAVGNAAQEIFRTKQQLMNAIDDATTIEAVEAIAWPA</sequence>
<organism evidence="2 3">
    <name type="scientific">Solemya pervernicosa gill symbiont</name>
    <dbReference type="NCBI Taxonomy" id="642797"/>
    <lineage>
        <taxon>Bacteria</taxon>
        <taxon>Pseudomonadati</taxon>
        <taxon>Pseudomonadota</taxon>
        <taxon>Gammaproteobacteria</taxon>
        <taxon>sulfur-oxidizing symbionts</taxon>
    </lineage>
</organism>
<comment type="caution">
    <text evidence="2">The sequence shown here is derived from an EMBL/GenBank/DDBJ whole genome shotgun (WGS) entry which is preliminary data.</text>
</comment>
<evidence type="ECO:0000259" key="1">
    <source>
        <dbReference type="Pfam" id="PF14301"/>
    </source>
</evidence>
<feature type="domain" description="DUF4376" evidence="1">
    <location>
        <begin position="63"/>
        <end position="170"/>
    </location>
</feature>
<keyword evidence="3" id="KW-1185">Reference proteome</keyword>
<dbReference type="EMBL" id="MPRL01000007">
    <property type="protein sequence ID" value="OOZ41677.1"/>
    <property type="molecule type" value="Genomic_DNA"/>
</dbReference>
<dbReference type="AlphaFoldDB" id="A0A1T2L9A6"/>
<dbReference type="InterPro" id="IPR025484">
    <property type="entry name" value="DUF4376"/>
</dbReference>
<dbReference type="RefSeq" id="WP_078482621.1">
    <property type="nucleotide sequence ID" value="NZ_MPRL01000007.1"/>
</dbReference>
<name>A0A1T2L9A6_9GAMM</name>
<protein>
    <recommendedName>
        <fullName evidence="1">DUF4376 domain-containing protein</fullName>
    </recommendedName>
</protein>
<dbReference type="Proteomes" id="UP000191110">
    <property type="component" value="Unassembled WGS sequence"/>
</dbReference>
<dbReference type="OrthoDB" id="254168at2"/>
<accession>A0A1T2L9A6</accession>
<evidence type="ECO:0000313" key="2">
    <source>
        <dbReference type="EMBL" id="OOZ41677.1"/>
    </source>
</evidence>
<reference evidence="2 3" key="1">
    <citation type="submission" date="2016-11" db="EMBL/GenBank/DDBJ databases">
        <title>Mixed transmission modes and dynamic genome evolution in an obligate animal-bacterial symbiosis.</title>
        <authorList>
            <person name="Russell S.L."/>
            <person name="Corbett-Detig R.B."/>
            <person name="Cavanaugh C.M."/>
        </authorList>
    </citation>
    <scope>NUCLEOTIDE SEQUENCE [LARGE SCALE GENOMIC DNA]</scope>
    <source>
        <strain evidence="2">Sveles-Q1</strain>
    </source>
</reference>
<gene>
    <name evidence="2" type="ORF">BOW53_03085</name>
</gene>
<proteinExistence type="predicted"/>
<evidence type="ECO:0000313" key="3">
    <source>
        <dbReference type="Proteomes" id="UP000191110"/>
    </source>
</evidence>